<dbReference type="PROSITE" id="PS51296">
    <property type="entry name" value="RIESKE"/>
    <property type="match status" value="1"/>
</dbReference>
<sequence length="511" mass="53996">MDSIWLDPRPGIATDLFVPDGHYDAVVAGAGLTGLVSSLLLSRAGLRVAVIESRFVGAGTTGHTTAKLSLLQGTTMQEIRKNFPAEVAHAYMEGNKEGQSWLLRYLDEVGVPHQSRDAFTYAVDASGREQLEKEAEASSEAGLQIDTLEDPDIGLPYAVAGALVLRDQAQFDPVDVLTALCNDVRARGVKVFEDTRLTGAGNSAPVEITTSQGLLFADTLIIATGTPVLDRGGFFAKLEPSRSYLAAYTGAPDGRPFPQGMYLSVGNPGRSLRTATRHGKPVLLVGGNGHPVGAGSPSAAARDLDLWAKEHFTVAERTHAWSAQDYRSVNAVPFVGPMPRGGGRIHVATGYNKWGMTNAVAAALRLSTEILGEETPWGAVLAHRTSGAAALAETGKFNAGVAKGLVTGWAHALTESNSRVAEKAPDDDEATAPGRTDGRVVHDGVHPVAESIVDGRTCRVSAVCTHLGGILTWNDEERSWDCPLHGSRFTPSGILIEGPATSDLKPADDRT</sequence>
<evidence type="ECO:0000313" key="9">
    <source>
        <dbReference type="Proteomes" id="UP001183817"/>
    </source>
</evidence>
<dbReference type="InterPro" id="IPR036922">
    <property type="entry name" value="Rieske_2Fe-2S_sf"/>
</dbReference>
<feature type="region of interest" description="Disordered" evidence="6">
    <location>
        <begin position="417"/>
        <end position="440"/>
    </location>
</feature>
<evidence type="ECO:0000256" key="6">
    <source>
        <dbReference type="SAM" id="MobiDB-lite"/>
    </source>
</evidence>
<accession>A0ABU2BCE4</accession>
<keyword evidence="4" id="KW-0411">Iron-sulfur</keyword>
<gene>
    <name evidence="8" type="ORF">J2S64_000003</name>
</gene>
<dbReference type="Proteomes" id="UP001183817">
    <property type="component" value="Unassembled WGS sequence"/>
</dbReference>
<evidence type="ECO:0000256" key="3">
    <source>
        <dbReference type="ARBA" id="ARBA00023004"/>
    </source>
</evidence>
<dbReference type="InterPro" id="IPR006076">
    <property type="entry name" value="FAD-dep_OxRdtase"/>
</dbReference>
<dbReference type="RefSeq" id="WP_310286999.1">
    <property type="nucleotide sequence ID" value="NZ_BAAAWO010000001.1"/>
</dbReference>
<evidence type="ECO:0000256" key="4">
    <source>
        <dbReference type="ARBA" id="ARBA00023014"/>
    </source>
</evidence>
<evidence type="ECO:0000256" key="5">
    <source>
        <dbReference type="ARBA" id="ARBA00023157"/>
    </source>
</evidence>
<dbReference type="Gene3D" id="2.102.10.10">
    <property type="entry name" value="Rieske [2Fe-2S] iron-sulphur domain"/>
    <property type="match status" value="1"/>
</dbReference>
<name>A0ABU2BCE4_9MICC</name>
<dbReference type="Pfam" id="PF00355">
    <property type="entry name" value="Rieske"/>
    <property type="match status" value="1"/>
</dbReference>
<evidence type="ECO:0000259" key="7">
    <source>
        <dbReference type="PROSITE" id="PS51296"/>
    </source>
</evidence>
<comment type="caution">
    <text evidence="8">The sequence shown here is derived from an EMBL/GenBank/DDBJ whole genome shotgun (WGS) entry which is preliminary data.</text>
</comment>
<proteinExistence type="predicted"/>
<dbReference type="PANTHER" id="PTHR13847:SF274">
    <property type="entry name" value="RIESKE 2FE-2S IRON-SULFUR PROTEIN YHFW-RELATED"/>
    <property type="match status" value="1"/>
</dbReference>
<dbReference type="InterPro" id="IPR036188">
    <property type="entry name" value="FAD/NAD-bd_sf"/>
</dbReference>
<keyword evidence="9" id="KW-1185">Reference proteome</keyword>
<keyword evidence="1" id="KW-0001">2Fe-2S</keyword>
<organism evidence="8 9">
    <name type="scientific">Paeniglutamicibacter sulfureus</name>
    <dbReference type="NCBI Taxonomy" id="43666"/>
    <lineage>
        <taxon>Bacteria</taxon>
        <taxon>Bacillati</taxon>
        <taxon>Actinomycetota</taxon>
        <taxon>Actinomycetes</taxon>
        <taxon>Micrococcales</taxon>
        <taxon>Micrococcaceae</taxon>
        <taxon>Paeniglutamicibacter</taxon>
    </lineage>
</organism>
<evidence type="ECO:0000256" key="1">
    <source>
        <dbReference type="ARBA" id="ARBA00022714"/>
    </source>
</evidence>
<dbReference type="Gene3D" id="3.50.50.60">
    <property type="entry name" value="FAD/NAD(P)-binding domain"/>
    <property type="match status" value="1"/>
</dbReference>
<evidence type="ECO:0000313" key="8">
    <source>
        <dbReference type="EMBL" id="MDR7356312.1"/>
    </source>
</evidence>
<keyword evidence="3" id="KW-0408">Iron</keyword>
<evidence type="ECO:0000256" key="2">
    <source>
        <dbReference type="ARBA" id="ARBA00022723"/>
    </source>
</evidence>
<keyword evidence="2" id="KW-0479">Metal-binding</keyword>
<dbReference type="InterPro" id="IPR005805">
    <property type="entry name" value="Rieske_Fe-S_prot_C"/>
</dbReference>
<dbReference type="EMBL" id="JAVDYI010000001">
    <property type="protein sequence ID" value="MDR7356312.1"/>
    <property type="molecule type" value="Genomic_DNA"/>
</dbReference>
<dbReference type="SUPFAM" id="SSF51905">
    <property type="entry name" value="FAD/NAD(P)-binding domain"/>
    <property type="match status" value="1"/>
</dbReference>
<dbReference type="SUPFAM" id="SSF50022">
    <property type="entry name" value="ISP domain"/>
    <property type="match status" value="1"/>
</dbReference>
<dbReference type="PANTHER" id="PTHR13847">
    <property type="entry name" value="SARCOSINE DEHYDROGENASE-RELATED"/>
    <property type="match status" value="1"/>
</dbReference>
<dbReference type="Gene3D" id="3.30.9.10">
    <property type="entry name" value="D-Amino Acid Oxidase, subunit A, domain 2"/>
    <property type="match status" value="1"/>
</dbReference>
<dbReference type="InterPro" id="IPR017941">
    <property type="entry name" value="Rieske_2Fe-2S"/>
</dbReference>
<protein>
    <submittedName>
        <fullName evidence="8">Glycine/D-amino acid oxidase-like deaminating enzyme/nitrite reductase/ring-hydroxylating ferredoxin subunit</fullName>
    </submittedName>
</protein>
<dbReference type="PRINTS" id="PR00162">
    <property type="entry name" value="RIESKE"/>
</dbReference>
<keyword evidence="5" id="KW-1015">Disulfide bond</keyword>
<reference evidence="8 9" key="1">
    <citation type="submission" date="2023-07" db="EMBL/GenBank/DDBJ databases">
        <title>Sequencing the genomes of 1000 actinobacteria strains.</title>
        <authorList>
            <person name="Klenk H.-P."/>
        </authorList>
    </citation>
    <scope>NUCLEOTIDE SEQUENCE [LARGE SCALE GENOMIC DNA]</scope>
    <source>
        <strain evidence="8 9">DSM 20167</strain>
    </source>
</reference>
<dbReference type="Pfam" id="PF01266">
    <property type="entry name" value="DAO"/>
    <property type="match status" value="1"/>
</dbReference>
<feature type="domain" description="Rieske" evidence="7">
    <location>
        <begin position="454"/>
        <end position="511"/>
    </location>
</feature>